<organism evidence="7 8">
    <name type="scientific">Roseomonas haemaphysalidis</name>
    <dbReference type="NCBI Taxonomy" id="2768162"/>
    <lineage>
        <taxon>Bacteria</taxon>
        <taxon>Pseudomonadati</taxon>
        <taxon>Pseudomonadota</taxon>
        <taxon>Alphaproteobacteria</taxon>
        <taxon>Acetobacterales</taxon>
        <taxon>Roseomonadaceae</taxon>
        <taxon>Roseomonas</taxon>
    </lineage>
</organism>
<evidence type="ECO:0000256" key="2">
    <source>
        <dbReference type="ARBA" id="ARBA00007749"/>
    </source>
</evidence>
<sequence>MTWEAYAVRYAEDTHRTEARSFLGGAGGDAPFPFAYHAFLLKGPDGWVAFDTGADEAACARYGKSFVQGLPRAMALLGIDPAAVRHVVQTHLHWDHAGQPGLFPNATFHMQAREMAFVTGPAMRHPMLRAGYEAADIAAHVALLHQGRLMLHDGRVDLLPGLTLLHAGGHTDGLQFAVLGTRRGRMVLAGDVVATRAHLDRRIPFPSLFHVGDALAGFEAVLAAADAPELVIPSHDPWVALAHPPALAGGEGWLVRLD</sequence>
<protein>
    <submittedName>
        <fullName evidence="7">N-acyl homoserine lactonase family protein</fullName>
    </submittedName>
</protein>
<dbReference type="InterPro" id="IPR051013">
    <property type="entry name" value="MBL_superfamily_lactonases"/>
</dbReference>
<dbReference type="Proteomes" id="UP001518989">
    <property type="component" value="Unassembled WGS sequence"/>
</dbReference>
<evidence type="ECO:0000313" key="8">
    <source>
        <dbReference type="Proteomes" id="UP001518989"/>
    </source>
</evidence>
<dbReference type="InterPro" id="IPR036866">
    <property type="entry name" value="RibonucZ/Hydroxyglut_hydro"/>
</dbReference>
<dbReference type="SUPFAM" id="SSF56281">
    <property type="entry name" value="Metallo-hydrolase/oxidoreductase"/>
    <property type="match status" value="1"/>
</dbReference>
<dbReference type="PANTHER" id="PTHR42978">
    <property type="entry name" value="QUORUM-QUENCHING LACTONASE YTNP-RELATED-RELATED"/>
    <property type="match status" value="1"/>
</dbReference>
<dbReference type="Pfam" id="PF00753">
    <property type="entry name" value="Lactamase_B"/>
    <property type="match status" value="1"/>
</dbReference>
<name>A0ABS3KX49_9PROT</name>
<feature type="domain" description="Metallo-beta-lactamase" evidence="6">
    <location>
        <begin position="35"/>
        <end position="235"/>
    </location>
</feature>
<accession>A0ABS3KX49</accession>
<evidence type="ECO:0000256" key="3">
    <source>
        <dbReference type="ARBA" id="ARBA00022723"/>
    </source>
</evidence>
<comment type="cofactor">
    <cofactor evidence="1">
        <name>Zn(2+)</name>
        <dbReference type="ChEBI" id="CHEBI:29105"/>
    </cofactor>
</comment>
<evidence type="ECO:0000259" key="6">
    <source>
        <dbReference type="SMART" id="SM00849"/>
    </source>
</evidence>
<dbReference type="SMART" id="SM00849">
    <property type="entry name" value="Lactamase_B"/>
    <property type="match status" value="1"/>
</dbReference>
<evidence type="ECO:0000256" key="4">
    <source>
        <dbReference type="ARBA" id="ARBA00022801"/>
    </source>
</evidence>
<dbReference type="EMBL" id="JACTNG010000015">
    <property type="protein sequence ID" value="MBO1081497.1"/>
    <property type="molecule type" value="Genomic_DNA"/>
</dbReference>
<keyword evidence="4" id="KW-0378">Hydrolase</keyword>
<proteinExistence type="inferred from homology"/>
<keyword evidence="8" id="KW-1185">Reference proteome</keyword>
<reference evidence="7 8" key="1">
    <citation type="submission" date="2020-09" db="EMBL/GenBank/DDBJ databases">
        <title>Roseomonas.</title>
        <authorList>
            <person name="Zhu W."/>
        </authorList>
    </citation>
    <scope>NUCLEOTIDE SEQUENCE [LARGE SCALE GENOMIC DNA]</scope>
    <source>
        <strain evidence="7 8">573</strain>
    </source>
</reference>
<evidence type="ECO:0000256" key="5">
    <source>
        <dbReference type="ARBA" id="ARBA00022833"/>
    </source>
</evidence>
<dbReference type="CDD" id="cd07729">
    <property type="entry name" value="AHL_lactonase_MBL-fold"/>
    <property type="match status" value="1"/>
</dbReference>
<evidence type="ECO:0000256" key="1">
    <source>
        <dbReference type="ARBA" id="ARBA00001947"/>
    </source>
</evidence>
<gene>
    <name evidence="7" type="ORF">IAI61_20885</name>
</gene>
<dbReference type="InterPro" id="IPR001279">
    <property type="entry name" value="Metallo-B-lactamas"/>
</dbReference>
<comment type="caution">
    <text evidence="7">The sequence shown here is derived from an EMBL/GenBank/DDBJ whole genome shotgun (WGS) entry which is preliminary data.</text>
</comment>
<comment type="similarity">
    <text evidence="2">Belongs to the metallo-beta-lactamase superfamily.</text>
</comment>
<dbReference type="Gene3D" id="3.60.15.10">
    <property type="entry name" value="Ribonuclease Z/Hydroxyacylglutathione hydrolase-like"/>
    <property type="match status" value="1"/>
</dbReference>
<keyword evidence="5" id="KW-0862">Zinc</keyword>
<keyword evidence="3" id="KW-0479">Metal-binding</keyword>
<evidence type="ECO:0000313" key="7">
    <source>
        <dbReference type="EMBL" id="MBO1081497.1"/>
    </source>
</evidence>
<dbReference type="RefSeq" id="WP_207419667.1">
    <property type="nucleotide sequence ID" value="NZ_CP061177.1"/>
</dbReference>
<dbReference type="PANTHER" id="PTHR42978:SF7">
    <property type="entry name" value="METALLO-HYDROLASE RV2300C-RELATED"/>
    <property type="match status" value="1"/>
</dbReference>